<evidence type="ECO:0000313" key="1">
    <source>
        <dbReference type="EMBL" id="KAJ6978883.1"/>
    </source>
</evidence>
<dbReference type="AlphaFoldDB" id="A0AAD6M4J0"/>
<dbReference type="Proteomes" id="UP001164929">
    <property type="component" value="Chromosome 11"/>
</dbReference>
<protein>
    <submittedName>
        <fullName evidence="1">Uncharacterized protein</fullName>
    </submittedName>
</protein>
<name>A0AAD6M4J0_9ROSI</name>
<gene>
    <name evidence="1" type="ORF">NC653_027151</name>
</gene>
<keyword evidence="2" id="KW-1185">Reference proteome</keyword>
<reference evidence="1" key="1">
    <citation type="journal article" date="2023" name="Mol. Ecol. Resour.">
        <title>Chromosome-level genome assembly of a triploid poplar Populus alba 'Berolinensis'.</title>
        <authorList>
            <person name="Chen S."/>
            <person name="Yu Y."/>
            <person name="Wang X."/>
            <person name="Wang S."/>
            <person name="Zhang T."/>
            <person name="Zhou Y."/>
            <person name="He R."/>
            <person name="Meng N."/>
            <person name="Wang Y."/>
            <person name="Liu W."/>
            <person name="Liu Z."/>
            <person name="Liu J."/>
            <person name="Guo Q."/>
            <person name="Huang H."/>
            <person name="Sederoff R.R."/>
            <person name="Wang G."/>
            <person name="Qu G."/>
            <person name="Chen S."/>
        </authorList>
    </citation>
    <scope>NUCLEOTIDE SEQUENCE</scope>
    <source>
        <strain evidence="1">SC-2020</strain>
    </source>
</reference>
<organism evidence="1 2">
    <name type="scientific">Populus alba x Populus x berolinensis</name>
    <dbReference type="NCBI Taxonomy" id="444605"/>
    <lineage>
        <taxon>Eukaryota</taxon>
        <taxon>Viridiplantae</taxon>
        <taxon>Streptophyta</taxon>
        <taxon>Embryophyta</taxon>
        <taxon>Tracheophyta</taxon>
        <taxon>Spermatophyta</taxon>
        <taxon>Magnoliopsida</taxon>
        <taxon>eudicotyledons</taxon>
        <taxon>Gunneridae</taxon>
        <taxon>Pentapetalae</taxon>
        <taxon>rosids</taxon>
        <taxon>fabids</taxon>
        <taxon>Malpighiales</taxon>
        <taxon>Salicaceae</taxon>
        <taxon>Saliceae</taxon>
        <taxon>Populus</taxon>
    </lineage>
</organism>
<comment type="caution">
    <text evidence="1">The sequence shown here is derived from an EMBL/GenBank/DDBJ whole genome shotgun (WGS) entry which is preliminary data.</text>
</comment>
<dbReference type="EMBL" id="JAQIZT010000011">
    <property type="protein sequence ID" value="KAJ6978883.1"/>
    <property type="molecule type" value="Genomic_DNA"/>
</dbReference>
<evidence type="ECO:0000313" key="2">
    <source>
        <dbReference type="Proteomes" id="UP001164929"/>
    </source>
</evidence>
<proteinExistence type="predicted"/>
<sequence>MQQHSIGCSNVCECLSSRQSADQTTAPFCLASRKKSNFFSYEMLHGWCSSAILLWIVTRSTLCYDACFVLPFLLCSCAQIC</sequence>
<accession>A0AAD6M4J0</accession>